<dbReference type="GO" id="GO:0005979">
    <property type="term" value="P:regulation of glycogen biosynthetic process"/>
    <property type="evidence" value="ECO:0007669"/>
    <property type="project" value="TreeGrafter"/>
</dbReference>
<evidence type="ECO:0000313" key="3">
    <source>
        <dbReference type="EMBL" id="KLO18168.1"/>
    </source>
</evidence>
<dbReference type="GO" id="GO:2001069">
    <property type="term" value="F:glycogen binding"/>
    <property type="evidence" value="ECO:0007669"/>
    <property type="project" value="TreeGrafter"/>
</dbReference>
<evidence type="ECO:0000259" key="2">
    <source>
        <dbReference type="PROSITE" id="PS51159"/>
    </source>
</evidence>
<gene>
    <name evidence="3" type="ORF">SCHPADRAFT_132116</name>
</gene>
<dbReference type="InterPro" id="IPR005036">
    <property type="entry name" value="CBM21_dom"/>
</dbReference>
<dbReference type="PROSITE" id="PS51159">
    <property type="entry name" value="CBM21"/>
    <property type="match status" value="1"/>
</dbReference>
<organism evidence="3 4">
    <name type="scientific">Schizopora paradoxa</name>
    <dbReference type="NCBI Taxonomy" id="27342"/>
    <lineage>
        <taxon>Eukaryota</taxon>
        <taxon>Fungi</taxon>
        <taxon>Dikarya</taxon>
        <taxon>Basidiomycota</taxon>
        <taxon>Agaricomycotina</taxon>
        <taxon>Agaricomycetes</taxon>
        <taxon>Hymenochaetales</taxon>
        <taxon>Schizoporaceae</taxon>
        <taxon>Schizopora</taxon>
    </lineage>
</organism>
<dbReference type="Gene3D" id="2.60.40.2440">
    <property type="entry name" value="Carbohydrate binding type-21 domain"/>
    <property type="match status" value="1"/>
</dbReference>
<sequence length="930" mass="99213">MNAGNGPSSSSSDAELGTPQSTADCNESGVKNDTSTIVFPSKQGARESSPPLPNPFSPDSSAELGSSFAGRRASALTLHLDLSKPNASNAYAKRADTAPGDRPKTALDPVADSSNDMGEVKEAEARRASHGRVASFVPSSATYCSPPSPFSPPSTHGYMHVQDGYGRRSTPPKIAVVTSSPSPPFSSRMSSSITMPAIPLIRKKSGEIVKSSLKTRSKSVHSRHRPSLSLGDLVSLPLSSPSLSAPASPSELPVDCGSVPSSLHSASVKIVHFASQLEHVKHFRTEQKPAAVSRDGSPTLDDTTSGGESGGEWSDGYFPASGTRRTQRKAPSSDEEATIRKTLAMRVLNMPSAPAPHTSSEVWLEHLRLSEDASCVQGTVSVKNIAFEKQVVVRFTFDGWQTTSEVGARWKESCVPPSPPMLSFSTSTSSFFAPNESTVREPPPTYDRFEFSIKLTDMLLRIDEKTLVLAIRYNSGGREMWDNNDGQNYRAVFEKRSSTIGMSGPAVVHVKPEEQAVDAKALHNALGLSLERRQSSIAREEKNRAIEGDSSITSPTKRPSDSLAMRYDLGTSLKNPASGRPMIDHAQTWNGRGHSAALHHAPEGNLHDVHPPARHHYVPKKPMFTTHTLHFKARPMVTGSPRDSDIEALGDQTARFGFAAVGSNFVPQQNHLGSRRHRRTDYFDPLNSGGGFGYGKVRITPPSSTVQLYGYGSSVPQRSMSDADASSAQSSVVGTPICEGTMSPSRCHSFPPLNGTVNTGMEAMANIPWSNGSISSSSETSSSEASTPSITSVSSPTLTPSPSSPPDFTSIPLFNIASELPESESSSMDPDSYNNFINSFCFYTGPDSVLEVPSDIRRSMSDSSIEGMLSSTPNLTASESFPVIKSSHPNSVSTTPTLSTGFGMHGSGFSTPKAMSNFTSSPSLPTPITG</sequence>
<feature type="region of interest" description="Disordered" evidence="1">
    <location>
        <begin position="539"/>
        <end position="562"/>
    </location>
</feature>
<feature type="region of interest" description="Disordered" evidence="1">
    <location>
        <begin position="284"/>
        <end position="337"/>
    </location>
</feature>
<dbReference type="Pfam" id="PF03370">
    <property type="entry name" value="CBM_21"/>
    <property type="match status" value="1"/>
</dbReference>
<proteinExistence type="predicted"/>
<feature type="compositionally biased region" description="Basic and acidic residues" evidence="1">
    <location>
        <begin position="93"/>
        <end position="105"/>
    </location>
</feature>
<dbReference type="Proteomes" id="UP000053477">
    <property type="component" value="Unassembled WGS sequence"/>
</dbReference>
<feature type="region of interest" description="Disordered" evidence="1">
    <location>
        <begin position="1"/>
        <end position="68"/>
    </location>
</feature>
<feature type="region of interest" description="Disordered" evidence="1">
    <location>
        <begin position="770"/>
        <end position="810"/>
    </location>
</feature>
<dbReference type="PANTHER" id="PTHR12307">
    <property type="entry name" value="PROTEIN PHOSPHATASE 1 REGULATORY SUBUNIT"/>
    <property type="match status" value="1"/>
</dbReference>
<dbReference type="STRING" id="27342.A0A0H2S914"/>
<name>A0A0H2S914_9AGAM</name>
<dbReference type="PANTHER" id="PTHR12307:SF36">
    <property type="entry name" value="GLYCOGEN-BINDING SUBUNIT 76A"/>
    <property type="match status" value="1"/>
</dbReference>
<keyword evidence="4" id="KW-1185">Reference proteome</keyword>
<feature type="region of interest" description="Disordered" evidence="1">
    <location>
        <begin position="81"/>
        <end position="169"/>
    </location>
</feature>
<dbReference type="InterPro" id="IPR050782">
    <property type="entry name" value="PP1_regulatory_subunit_3"/>
</dbReference>
<protein>
    <recommendedName>
        <fullName evidence="2">CBM21 domain-containing protein</fullName>
    </recommendedName>
</protein>
<dbReference type="GO" id="GO:0000164">
    <property type="term" value="C:protein phosphatase type 1 complex"/>
    <property type="evidence" value="ECO:0007669"/>
    <property type="project" value="TreeGrafter"/>
</dbReference>
<feature type="compositionally biased region" description="Basic and acidic residues" evidence="1">
    <location>
        <begin position="118"/>
        <end position="127"/>
    </location>
</feature>
<feature type="compositionally biased region" description="Low complexity" evidence="1">
    <location>
        <begin position="301"/>
        <end position="316"/>
    </location>
</feature>
<dbReference type="GO" id="GO:0008157">
    <property type="term" value="F:protein phosphatase 1 binding"/>
    <property type="evidence" value="ECO:0007669"/>
    <property type="project" value="TreeGrafter"/>
</dbReference>
<dbReference type="EMBL" id="KQ085897">
    <property type="protein sequence ID" value="KLO18168.1"/>
    <property type="molecule type" value="Genomic_DNA"/>
</dbReference>
<accession>A0A0H2S914</accession>
<dbReference type="InParanoid" id="A0A0H2S914"/>
<reference evidence="3 4" key="1">
    <citation type="submission" date="2015-04" db="EMBL/GenBank/DDBJ databases">
        <title>Complete genome sequence of Schizopora paradoxa KUC8140, a cosmopolitan wood degrader in East Asia.</title>
        <authorList>
            <consortium name="DOE Joint Genome Institute"/>
            <person name="Min B."/>
            <person name="Park H."/>
            <person name="Jang Y."/>
            <person name="Kim J.-J."/>
            <person name="Kim K.H."/>
            <person name="Pangilinan J."/>
            <person name="Lipzen A."/>
            <person name="Riley R."/>
            <person name="Grigoriev I.V."/>
            <person name="Spatafora J.W."/>
            <person name="Choi I.-G."/>
        </authorList>
    </citation>
    <scope>NUCLEOTIDE SEQUENCE [LARGE SCALE GENOMIC DNA]</scope>
    <source>
        <strain evidence="3 4">KUC8140</strain>
    </source>
</reference>
<feature type="compositionally biased region" description="Basic residues" evidence="1">
    <location>
        <begin position="213"/>
        <end position="226"/>
    </location>
</feature>
<evidence type="ECO:0000313" key="4">
    <source>
        <dbReference type="Proteomes" id="UP000053477"/>
    </source>
</evidence>
<dbReference type="OrthoDB" id="1881at2759"/>
<feature type="region of interest" description="Disordered" evidence="1">
    <location>
        <begin position="211"/>
        <end position="232"/>
    </location>
</feature>
<feature type="domain" description="CBM21" evidence="2">
    <location>
        <begin position="354"/>
        <end position="492"/>
    </location>
</feature>
<dbReference type="InterPro" id="IPR038175">
    <property type="entry name" value="CBM21_dom_sf"/>
</dbReference>
<dbReference type="AlphaFoldDB" id="A0A0H2S914"/>
<feature type="compositionally biased region" description="Polar residues" evidence="1">
    <location>
        <begin position="1"/>
        <end position="38"/>
    </location>
</feature>
<evidence type="ECO:0000256" key="1">
    <source>
        <dbReference type="SAM" id="MobiDB-lite"/>
    </source>
</evidence>